<dbReference type="Proteomes" id="UP001220256">
    <property type="component" value="Unassembled WGS sequence"/>
</dbReference>
<evidence type="ECO:0000313" key="2">
    <source>
        <dbReference type="EMBL" id="KAJ5256084.1"/>
    </source>
</evidence>
<organism evidence="2 3">
    <name type="scientific">Penicillium chrysogenum</name>
    <name type="common">Penicillium notatum</name>
    <dbReference type="NCBI Taxonomy" id="5076"/>
    <lineage>
        <taxon>Eukaryota</taxon>
        <taxon>Fungi</taxon>
        <taxon>Dikarya</taxon>
        <taxon>Ascomycota</taxon>
        <taxon>Pezizomycotina</taxon>
        <taxon>Eurotiomycetes</taxon>
        <taxon>Eurotiomycetidae</taxon>
        <taxon>Eurotiales</taxon>
        <taxon>Aspergillaceae</taxon>
        <taxon>Penicillium</taxon>
        <taxon>Penicillium chrysogenum species complex</taxon>
    </lineage>
</organism>
<accession>A0ABQ8W5Y3</accession>
<proteinExistence type="predicted"/>
<evidence type="ECO:0000256" key="1">
    <source>
        <dbReference type="SAM" id="Phobius"/>
    </source>
</evidence>
<sequence>MAAYWCDELFQLVGSVVVVSAAVVTGACCLSRRFQVYLGPEEVIDTNLTLALQLDAHLYYQNCVTRIHPSVLVLLITWKM</sequence>
<gene>
    <name evidence="2" type="ORF">N7505_011235</name>
</gene>
<evidence type="ECO:0008006" key="4">
    <source>
        <dbReference type="Google" id="ProtNLM"/>
    </source>
</evidence>
<keyword evidence="1" id="KW-0472">Membrane</keyword>
<reference evidence="2 3" key="1">
    <citation type="journal article" date="2023" name="IMA Fungus">
        <title>Comparative genomic study of the Penicillium genus elucidates a diverse pangenome and 15 lateral gene transfer events.</title>
        <authorList>
            <person name="Petersen C."/>
            <person name="Sorensen T."/>
            <person name="Nielsen M.R."/>
            <person name="Sondergaard T.E."/>
            <person name="Sorensen J.L."/>
            <person name="Fitzpatrick D.A."/>
            <person name="Frisvad J.C."/>
            <person name="Nielsen K.L."/>
        </authorList>
    </citation>
    <scope>NUCLEOTIDE SEQUENCE [LARGE SCALE GENOMIC DNA]</scope>
    <source>
        <strain evidence="2 3">IBT 3361</strain>
    </source>
</reference>
<protein>
    <recommendedName>
        <fullName evidence="4">Secreted protein</fullName>
    </recommendedName>
</protein>
<feature type="transmembrane region" description="Helical" evidence="1">
    <location>
        <begin position="12"/>
        <end position="30"/>
    </location>
</feature>
<keyword evidence="3" id="KW-1185">Reference proteome</keyword>
<dbReference type="EMBL" id="JAPVEB010000010">
    <property type="protein sequence ID" value="KAJ5256084.1"/>
    <property type="molecule type" value="Genomic_DNA"/>
</dbReference>
<keyword evidence="1" id="KW-0812">Transmembrane</keyword>
<evidence type="ECO:0000313" key="3">
    <source>
        <dbReference type="Proteomes" id="UP001220256"/>
    </source>
</evidence>
<comment type="caution">
    <text evidence="2">The sequence shown here is derived from an EMBL/GenBank/DDBJ whole genome shotgun (WGS) entry which is preliminary data.</text>
</comment>
<keyword evidence="1" id="KW-1133">Transmembrane helix</keyword>
<name>A0ABQ8W5Y3_PENCH</name>